<feature type="domain" description="DUF7042" evidence="2">
    <location>
        <begin position="407"/>
        <end position="523"/>
    </location>
</feature>
<gene>
    <name evidence="4" type="ORF">MAR_037272</name>
</gene>
<dbReference type="Pfam" id="PF23069">
    <property type="entry name" value="DUF7042"/>
    <property type="match status" value="2"/>
</dbReference>
<feature type="non-terminal residue" evidence="4">
    <location>
        <position position="1"/>
    </location>
</feature>
<organism evidence="4 5">
    <name type="scientific">Mya arenaria</name>
    <name type="common">Soft-shell clam</name>
    <dbReference type="NCBI Taxonomy" id="6604"/>
    <lineage>
        <taxon>Eukaryota</taxon>
        <taxon>Metazoa</taxon>
        <taxon>Spiralia</taxon>
        <taxon>Lophotrochozoa</taxon>
        <taxon>Mollusca</taxon>
        <taxon>Bivalvia</taxon>
        <taxon>Autobranchia</taxon>
        <taxon>Heteroconchia</taxon>
        <taxon>Euheterodonta</taxon>
        <taxon>Imparidentia</taxon>
        <taxon>Neoheterodontei</taxon>
        <taxon>Myida</taxon>
        <taxon>Myoidea</taxon>
        <taxon>Myidae</taxon>
        <taxon>Mya</taxon>
    </lineage>
</organism>
<dbReference type="PANTHER" id="PTHR22255:SF1">
    <property type="entry name" value="LD32918P"/>
    <property type="match status" value="1"/>
</dbReference>
<dbReference type="EMBL" id="CP111024">
    <property type="protein sequence ID" value="WAR23603.1"/>
    <property type="molecule type" value="Genomic_DNA"/>
</dbReference>
<proteinExistence type="predicted"/>
<dbReference type="PANTHER" id="PTHR22255">
    <property type="entry name" value="LP06548P"/>
    <property type="match status" value="1"/>
</dbReference>
<evidence type="ECO:0000313" key="4">
    <source>
        <dbReference type="EMBL" id="WAR23603.1"/>
    </source>
</evidence>
<protein>
    <submittedName>
        <fullName evidence="4">Uncharacterized protein</fullName>
    </submittedName>
</protein>
<dbReference type="InterPro" id="IPR055470">
    <property type="entry name" value="DUF7042"/>
</dbReference>
<reference evidence="4" key="1">
    <citation type="submission" date="2022-11" db="EMBL/GenBank/DDBJ databases">
        <title>Centuries of genome instability and evolution in soft-shell clam transmissible cancer (bioRxiv).</title>
        <authorList>
            <person name="Hart S.F.M."/>
            <person name="Yonemitsu M.A."/>
            <person name="Giersch R.M."/>
            <person name="Beal B.F."/>
            <person name="Arriagada G."/>
            <person name="Davis B.W."/>
            <person name="Ostrander E.A."/>
            <person name="Goff S.P."/>
            <person name="Metzger M.J."/>
        </authorList>
    </citation>
    <scope>NUCLEOTIDE SEQUENCE</scope>
    <source>
        <strain evidence="4">MELC-2E11</strain>
        <tissue evidence="4">Siphon/mantle</tissue>
    </source>
</reference>
<feature type="signal peptide" evidence="1">
    <location>
        <begin position="1"/>
        <end position="27"/>
    </location>
</feature>
<feature type="domain" description="DUF7044" evidence="3">
    <location>
        <begin position="28"/>
        <end position="122"/>
    </location>
</feature>
<evidence type="ECO:0000259" key="3">
    <source>
        <dbReference type="Pfam" id="PF23071"/>
    </source>
</evidence>
<evidence type="ECO:0000256" key="1">
    <source>
        <dbReference type="SAM" id="SignalP"/>
    </source>
</evidence>
<evidence type="ECO:0000313" key="5">
    <source>
        <dbReference type="Proteomes" id="UP001164746"/>
    </source>
</evidence>
<dbReference type="InterPro" id="IPR055472">
    <property type="entry name" value="DUF7044"/>
</dbReference>
<evidence type="ECO:0000259" key="2">
    <source>
        <dbReference type="Pfam" id="PF23069"/>
    </source>
</evidence>
<keyword evidence="5" id="KW-1185">Reference proteome</keyword>
<accession>A0ABY7FS33</accession>
<feature type="chain" id="PRO_5045858560" evidence="1">
    <location>
        <begin position="28"/>
        <end position="608"/>
    </location>
</feature>
<name>A0ABY7FS33_MYAAR</name>
<dbReference type="Pfam" id="PF23071">
    <property type="entry name" value="DUF7044"/>
    <property type="match status" value="1"/>
</dbReference>
<sequence>MAHTWLTQKRITFIYLFFASLLGYTAAQSCTIPKYIKGDWFAMIGGDSVTFLVDDNNWNNMRCWDSYAHPKPVEGTAGQNHTFLLKKEDCWHCLDVLWRTANVLQYKLGKCQTGQTVQLNDCEALKPNNVLPTVNEIITVFRQTDTVYVNCISTFEGVFQFTYEVDSGGGGICDNPNSIIMACQDPGSSYIDNQVFRMTYAMCRDCLGTWYAMKGQDKQGRGGTGYTYAAIEDTVEKDTREKFKCLMTNRNQKEAFNKVRWTMSRFAQCTYLEMTPATNYLTPQCSLPRNLTGTWITQGVQYMSNIKINDTHIYYNTRINEFEYQETFFSCQHEVDFVCFDLVRRRHSIVRYRVGKPYQYLTSGGDKDQSTFLRETFRDACSWTAFTFDRDEYEWNYETMILDPPSAVPCPIAGRYKFGQRALSIQEEYRTRIRGVTEKPRVKVPCRNWVTELKSCSNTMTRIEIDAEYCESVDYRGRPIGEYDEPDNYLMCVGYWMEDMKSYLVTWDEEDAISSYRCWIATDYQIPGTGLFLDLTENERLFDDCPQRFDPGSDEHKKPITLWVLSGATPVFPSFLTLLISIPYSFTTWKSIYGDFWVSTDPLFQLLP</sequence>
<dbReference type="Proteomes" id="UP001164746">
    <property type="component" value="Chromosome 13"/>
</dbReference>
<keyword evidence="1" id="KW-0732">Signal</keyword>
<feature type="domain" description="DUF7042" evidence="2">
    <location>
        <begin position="150"/>
        <end position="276"/>
    </location>
</feature>